<gene>
    <name evidence="3" type="ORF">AB1Y20_000635</name>
</gene>
<evidence type="ECO:0000256" key="2">
    <source>
        <dbReference type="SAM" id="MobiDB-lite"/>
    </source>
</evidence>
<accession>A0AB34KA34</accession>
<feature type="region of interest" description="Disordered" evidence="2">
    <location>
        <begin position="784"/>
        <end position="813"/>
    </location>
</feature>
<dbReference type="EMBL" id="JBGBPQ010000001">
    <property type="protein sequence ID" value="KAL1529696.1"/>
    <property type="molecule type" value="Genomic_DNA"/>
</dbReference>
<feature type="coiled-coil region" evidence="1">
    <location>
        <begin position="532"/>
        <end position="559"/>
    </location>
</feature>
<dbReference type="Proteomes" id="UP001515480">
    <property type="component" value="Unassembled WGS sequence"/>
</dbReference>
<protein>
    <submittedName>
        <fullName evidence="3">Uncharacterized protein</fullName>
    </submittedName>
</protein>
<feature type="coiled-coil region" evidence="1">
    <location>
        <begin position="205"/>
        <end position="266"/>
    </location>
</feature>
<proteinExistence type="predicted"/>
<feature type="compositionally biased region" description="Acidic residues" evidence="2">
    <location>
        <begin position="803"/>
        <end position="813"/>
    </location>
</feature>
<evidence type="ECO:0000256" key="1">
    <source>
        <dbReference type="SAM" id="Coils"/>
    </source>
</evidence>
<name>A0AB34KA34_PRYPA</name>
<feature type="coiled-coil region" evidence="1">
    <location>
        <begin position="671"/>
        <end position="713"/>
    </location>
</feature>
<reference evidence="3 4" key="1">
    <citation type="journal article" date="2024" name="Science">
        <title>Giant polyketide synthase enzymes in the biosynthesis of giant marine polyether toxins.</title>
        <authorList>
            <person name="Fallon T.R."/>
            <person name="Shende V.V."/>
            <person name="Wierzbicki I.H."/>
            <person name="Pendleton A.L."/>
            <person name="Watervoot N.F."/>
            <person name="Auber R.P."/>
            <person name="Gonzalez D.J."/>
            <person name="Wisecaver J.H."/>
            <person name="Moore B.S."/>
        </authorList>
    </citation>
    <scope>NUCLEOTIDE SEQUENCE [LARGE SCALE GENOMIC DNA]</scope>
    <source>
        <strain evidence="3 4">12B1</strain>
    </source>
</reference>
<evidence type="ECO:0000313" key="3">
    <source>
        <dbReference type="EMBL" id="KAL1529696.1"/>
    </source>
</evidence>
<feature type="region of interest" description="Disordered" evidence="2">
    <location>
        <begin position="504"/>
        <end position="528"/>
    </location>
</feature>
<feature type="region of interest" description="Disordered" evidence="2">
    <location>
        <begin position="727"/>
        <end position="752"/>
    </location>
</feature>
<keyword evidence="4" id="KW-1185">Reference proteome</keyword>
<feature type="region of interest" description="Disordered" evidence="2">
    <location>
        <begin position="897"/>
        <end position="932"/>
    </location>
</feature>
<sequence>MLALKLSVQLENWEGRHELLQAVVKLLSADGVTLASAATAGAPCAQGFCEWLCAWLDELSFGLSPSTLSAAASVVFELLTYAPGASPADVAILATSSIPWEEFVALASPPPAAPPSCLHASVPSREAGLRVGDEGWPGANEEIWDGRHAQSSGGFESYLTLLAPMASAGVLSGRLQYASAEHHAARLHQLRTALTDASASAEAQRVALRREAGEATSEHEALKRRLLPRLRGAARLRAEKEVVELREELERRLSHARERRDTLRSVNVPPGGLVAESTRVAQELQRRVHLHAEALATIAQSEAAEQLRREAERTDECSRLVREDHRAAQASIDEGTKKAVGRMNLGFSASAEDAANTLRRRLSKLAADAAARASTLAAPALHEMEEQRAAVRRGREDMSADMAAVMRSVVDETERMSSALHAELDARSRTSRAELGRVLRDQQAAHRQLRSEIRMARAVAEQSTKAALIRREGLERERNEKVQKQTEGDLLWLTQRLEAARAANDTHDMRSLASVSHGEAPPSSDDSFRRDLVEARRRLDAIEETVERLSSEKALAEASVSASEQLIDAVSSIERHARETLEGASSLSEQAVQSREVLDKMAGNARARFHERRERLSEQIESRERALCRISAGKAAKQEEMLQLVRSRHESALQVALSRAPEWFTILRHSMDRAEEELLERAQLIQSAEEAHADELAADATRAEEELESQRQIHALKQQKLAADMAAAQQQIGHEQAGIREKAASAAGHGKHGPHAIIEAAVAEAVRIGEERLREATASLQNTLPAAPTSEQSGAGLSHVASEEEIMSSADLEDQDSKLPQWIVSHYERLLAEVKAVSSACHRVNSAELQPHIADSGSHYLQHVEARPVPSALGAAGTHLSCSTDSSLQDGAELLDARDSPVPLPSSYEKEDHQTRTPFKVKRPSKGTEIRSQSVYRSQEERDRVVQVVSEDFSTRRDKMRVHRKERLRQRAASIAERVGTIATYSQRHSLEISRKIEDSARRAKAAGVTWTRAHKDVLKDAPLLLATSKRLAASKRALAVDLVHYLKHELEEGNHQRLRYKLETQNARKDIMLRRNEALAEAYETEMVEECLARMEMDHIASRGEWSRGFLATLVQEGILTEESRHVPVQPLPELEGIMALCKTRSRVLPPSDGQHSVLAVPLSLRDDDELRVESVAKQEAMAFASLPREGLYSGVLAVTSWPNLDALPAPSKFAREDPLQMKEIWKAVDEAVTGSLGSSAWDVIAESHGRFLVPAFRKAPPLSIAALGDMAELSARARAPQRERNSELFQEPRVVKAQSSHHVEWKMIEDEAKHAVDIVRSQEVAKLKQQSREKLNALSRKQADELQERKGRVEMLRRELETRKEMFAHIRDESTRQLPKSLERRWNEVFDKRFAERAAMFNLQLHQAQDMSGPVVEEASERLSMLQQLLARVAALSPNDSSQVAAADEFALAHPCADEVGDEKG</sequence>
<comment type="caution">
    <text evidence="3">The sequence shown here is derived from an EMBL/GenBank/DDBJ whole genome shotgun (WGS) entry which is preliminary data.</text>
</comment>
<feature type="compositionally biased region" description="Polar residues" evidence="2">
    <location>
        <begin position="784"/>
        <end position="795"/>
    </location>
</feature>
<evidence type="ECO:0000313" key="4">
    <source>
        <dbReference type="Proteomes" id="UP001515480"/>
    </source>
</evidence>
<feature type="coiled-coil region" evidence="1">
    <location>
        <begin position="1330"/>
        <end position="1365"/>
    </location>
</feature>
<organism evidence="3 4">
    <name type="scientific">Prymnesium parvum</name>
    <name type="common">Toxic golden alga</name>
    <dbReference type="NCBI Taxonomy" id="97485"/>
    <lineage>
        <taxon>Eukaryota</taxon>
        <taxon>Haptista</taxon>
        <taxon>Haptophyta</taxon>
        <taxon>Prymnesiophyceae</taxon>
        <taxon>Prymnesiales</taxon>
        <taxon>Prymnesiaceae</taxon>
        <taxon>Prymnesium</taxon>
    </lineage>
</organism>
<keyword evidence="1" id="KW-0175">Coiled coil</keyword>